<evidence type="ECO:0000313" key="3">
    <source>
        <dbReference type="Proteomes" id="UP000324222"/>
    </source>
</evidence>
<protein>
    <submittedName>
        <fullName evidence="2">Uncharacterized protein</fullName>
    </submittedName>
</protein>
<feature type="compositionally biased region" description="Low complexity" evidence="1">
    <location>
        <begin position="99"/>
        <end position="115"/>
    </location>
</feature>
<dbReference type="AlphaFoldDB" id="A0A5B7HQ17"/>
<name>A0A5B7HQ17_PORTR</name>
<sequence>MLTRSPACAPSPGLFPEEPKSGVRDRLDGLCIRPEQWPGAAVPLQEAEVERIKSFFSPQQSVKYSKTSSSGDSRFMLQLPSPPQPSLSSFPRLNHSARDGSGSRSRRVIPPMQMRQRPRPPFFFPLRFVLSISPPPLPRHYP</sequence>
<dbReference type="EMBL" id="VSRR010034041">
    <property type="protein sequence ID" value="MPC72056.1"/>
    <property type="molecule type" value="Genomic_DNA"/>
</dbReference>
<feature type="compositionally biased region" description="Polar residues" evidence="1">
    <location>
        <begin position="59"/>
        <end position="72"/>
    </location>
</feature>
<gene>
    <name evidence="2" type="ORF">E2C01_066349</name>
</gene>
<dbReference type="Proteomes" id="UP000324222">
    <property type="component" value="Unassembled WGS sequence"/>
</dbReference>
<reference evidence="2 3" key="1">
    <citation type="submission" date="2019-05" db="EMBL/GenBank/DDBJ databases">
        <title>Another draft genome of Portunus trituberculatus and its Hox gene families provides insights of decapod evolution.</title>
        <authorList>
            <person name="Jeong J.-H."/>
            <person name="Song I."/>
            <person name="Kim S."/>
            <person name="Choi T."/>
            <person name="Kim D."/>
            <person name="Ryu S."/>
            <person name="Kim W."/>
        </authorList>
    </citation>
    <scope>NUCLEOTIDE SEQUENCE [LARGE SCALE GENOMIC DNA]</scope>
    <source>
        <tissue evidence="2">Muscle</tissue>
    </source>
</reference>
<evidence type="ECO:0000256" key="1">
    <source>
        <dbReference type="SAM" id="MobiDB-lite"/>
    </source>
</evidence>
<comment type="caution">
    <text evidence="2">The sequence shown here is derived from an EMBL/GenBank/DDBJ whole genome shotgun (WGS) entry which is preliminary data.</text>
</comment>
<feature type="region of interest" description="Disordered" evidence="1">
    <location>
        <begin position="1"/>
        <end position="22"/>
    </location>
</feature>
<accession>A0A5B7HQ17</accession>
<proteinExistence type="predicted"/>
<organism evidence="2 3">
    <name type="scientific">Portunus trituberculatus</name>
    <name type="common">Swimming crab</name>
    <name type="synonym">Neptunus trituberculatus</name>
    <dbReference type="NCBI Taxonomy" id="210409"/>
    <lineage>
        <taxon>Eukaryota</taxon>
        <taxon>Metazoa</taxon>
        <taxon>Ecdysozoa</taxon>
        <taxon>Arthropoda</taxon>
        <taxon>Crustacea</taxon>
        <taxon>Multicrustacea</taxon>
        <taxon>Malacostraca</taxon>
        <taxon>Eumalacostraca</taxon>
        <taxon>Eucarida</taxon>
        <taxon>Decapoda</taxon>
        <taxon>Pleocyemata</taxon>
        <taxon>Brachyura</taxon>
        <taxon>Eubrachyura</taxon>
        <taxon>Portunoidea</taxon>
        <taxon>Portunidae</taxon>
        <taxon>Portuninae</taxon>
        <taxon>Portunus</taxon>
    </lineage>
</organism>
<keyword evidence="3" id="KW-1185">Reference proteome</keyword>
<evidence type="ECO:0000313" key="2">
    <source>
        <dbReference type="EMBL" id="MPC72056.1"/>
    </source>
</evidence>
<feature type="region of interest" description="Disordered" evidence="1">
    <location>
        <begin position="59"/>
        <end position="116"/>
    </location>
</feature>